<proteinExistence type="inferred from homology"/>
<dbReference type="PIRSF" id="PIRSF001267">
    <property type="entry name" value="Pyrophosphatase_GppA_Ppx"/>
    <property type="match status" value="1"/>
</dbReference>
<sequence>MENNSSYAVIDLGSNSFHMMIVQVVAGSVQVIGRVKRKVRLAAGLDKDMNLSNEAMLRGWECLNLFAERLQDIPSQNLRIAGTATLRLAKNVDVFLKKAEHILGHKIRVISGDEEANTIYKGVAYTSSSKQKRLVIDIGGASTELVAGEGDIPQISNSLNVGCVTFLDKYFPNGELSEQNFTDAIGAAELEIGQVRDLYKDFDWQEEVGASGTVQAIQEILIHQGHDERITLPRLISIMQQAITYGSIKRLNIPGLVQERQQVFPSGLAILIAIFRQLNLVGMTLAGGALREGLLYSMLPHLTKQNVRERTLNSVMTRYHVDEEHANRVAELAMNLANQVSDKWDMEQFGALEILRSAALVHEVGLQVAYKDQQIHASYLLANTNLPGFTEAQKNLLTALVRNHKEDIDQSSLSKQSSTSVLLACRLSRLLRLAVILSLRRKDEAMPKVIVTVENETLKLRLPENWIGKNPLTEAELGQEASYQAAQGWQLVIE</sequence>
<name>A0A2S7UTK5_9GAMM</name>
<comment type="catalytic activity">
    <reaction evidence="2">
        <text>guanosine 3'-diphosphate 5'-triphosphate + H2O = guanosine 3',5'-bis(diphosphate) + phosphate + H(+)</text>
        <dbReference type="Rhea" id="RHEA:13073"/>
        <dbReference type="ChEBI" id="CHEBI:15377"/>
        <dbReference type="ChEBI" id="CHEBI:15378"/>
        <dbReference type="ChEBI" id="CHEBI:43474"/>
        <dbReference type="ChEBI" id="CHEBI:77828"/>
        <dbReference type="ChEBI" id="CHEBI:142410"/>
        <dbReference type="EC" id="3.6.1.40"/>
    </reaction>
</comment>
<dbReference type="EC" id="3.6.1.40" evidence="2"/>
<dbReference type="InterPro" id="IPR023709">
    <property type="entry name" value="Guo-5TP_3DP_PyrP"/>
</dbReference>
<evidence type="ECO:0000259" key="4">
    <source>
        <dbReference type="Pfam" id="PF21447"/>
    </source>
</evidence>
<evidence type="ECO:0000313" key="6">
    <source>
        <dbReference type="Proteomes" id="UP000239007"/>
    </source>
</evidence>
<evidence type="ECO:0000259" key="3">
    <source>
        <dbReference type="Pfam" id="PF02541"/>
    </source>
</evidence>
<dbReference type="EMBL" id="MSCH01000003">
    <property type="protein sequence ID" value="PQJ52862.1"/>
    <property type="molecule type" value="Genomic_DNA"/>
</dbReference>
<evidence type="ECO:0000313" key="5">
    <source>
        <dbReference type="EMBL" id="PQJ52862.1"/>
    </source>
</evidence>
<gene>
    <name evidence="2" type="primary">gppA</name>
    <name evidence="5" type="ORF">BTO11_03800</name>
</gene>
<comment type="caution">
    <text evidence="5">The sequence shown here is derived from an EMBL/GenBank/DDBJ whole genome shotgun (WGS) entry which is preliminary data.</text>
</comment>
<dbReference type="Gene3D" id="3.30.420.40">
    <property type="match status" value="1"/>
</dbReference>
<evidence type="ECO:0000256" key="2">
    <source>
        <dbReference type="HAMAP-Rule" id="MF_01550"/>
    </source>
</evidence>
<feature type="domain" description="Ppx/GppA phosphatase N-terminal" evidence="3">
    <location>
        <begin position="21"/>
        <end position="300"/>
    </location>
</feature>
<dbReference type="InterPro" id="IPR050273">
    <property type="entry name" value="GppA/Ppx_hydrolase"/>
</dbReference>
<dbReference type="InterPro" id="IPR048950">
    <property type="entry name" value="Ppx_GppA_C"/>
</dbReference>
<dbReference type="AlphaFoldDB" id="A0A2S7UTK5"/>
<evidence type="ECO:0000256" key="1">
    <source>
        <dbReference type="ARBA" id="ARBA00022801"/>
    </source>
</evidence>
<dbReference type="Gene3D" id="1.10.3210.10">
    <property type="entry name" value="Hypothetical protein af1432"/>
    <property type="match status" value="1"/>
</dbReference>
<dbReference type="FunFam" id="3.30.420.150:FF:000001">
    <property type="entry name" value="Guanosine-5'-triphosphate,3'-diphosphate pyrophosphatase"/>
    <property type="match status" value="1"/>
</dbReference>
<dbReference type="GO" id="GO:0015970">
    <property type="term" value="P:guanosine tetraphosphate biosynthetic process"/>
    <property type="evidence" value="ECO:0007669"/>
    <property type="project" value="UniProtKB-UniRule"/>
</dbReference>
<comment type="function">
    <text evidence="2">Catalyzes the conversion of pppGpp to ppGpp. Guanosine pentaphosphate (pppGpp) is a cytoplasmic signaling molecule which together with ppGpp controls the 'stringent response', an adaptive process that allows bacteria to respond to amino acid starvation, resulting in the coordinated regulation of numerous cellular activities.</text>
</comment>
<dbReference type="UniPathway" id="UPA00908">
    <property type="reaction ID" value="UER00885"/>
</dbReference>
<dbReference type="InterPro" id="IPR030673">
    <property type="entry name" value="PyroPPase_GppA_Ppx"/>
</dbReference>
<feature type="domain" description="Ppx/GppA phosphatase C-terminal" evidence="4">
    <location>
        <begin position="307"/>
        <end position="480"/>
    </location>
</feature>
<organism evidence="5 6">
    <name type="scientific">Psychrosphaera saromensis</name>
    <dbReference type="NCBI Taxonomy" id="716813"/>
    <lineage>
        <taxon>Bacteria</taxon>
        <taxon>Pseudomonadati</taxon>
        <taxon>Pseudomonadota</taxon>
        <taxon>Gammaproteobacteria</taxon>
        <taxon>Alteromonadales</taxon>
        <taxon>Pseudoalteromonadaceae</taxon>
        <taxon>Psychrosphaera</taxon>
    </lineage>
</organism>
<dbReference type="Pfam" id="PF21447">
    <property type="entry name" value="Ppx-GppA_III"/>
    <property type="match status" value="1"/>
</dbReference>
<dbReference type="PANTHER" id="PTHR30005:SF0">
    <property type="entry name" value="RETROGRADE REGULATION PROTEIN 2"/>
    <property type="match status" value="1"/>
</dbReference>
<dbReference type="InterPro" id="IPR043129">
    <property type="entry name" value="ATPase_NBD"/>
</dbReference>
<comment type="similarity">
    <text evidence="2">Belongs to the GppA/Ppx family. GppA subfamily.</text>
</comment>
<dbReference type="HAMAP" id="MF_01550">
    <property type="entry name" value="GppA"/>
    <property type="match status" value="1"/>
</dbReference>
<reference evidence="5 6" key="1">
    <citation type="submission" date="2016-12" db="EMBL/GenBank/DDBJ databases">
        <title>Diversity of luminous bacteria.</title>
        <authorList>
            <person name="Yoshizawa S."/>
            <person name="Kogure K."/>
        </authorList>
    </citation>
    <scope>NUCLEOTIDE SEQUENCE [LARGE SCALE GENOMIC DNA]</scope>
    <source>
        <strain evidence="5 6">SA4-48</strain>
    </source>
</reference>
<dbReference type="SUPFAM" id="SSF53067">
    <property type="entry name" value="Actin-like ATPase domain"/>
    <property type="match status" value="2"/>
</dbReference>
<keyword evidence="6" id="KW-1185">Reference proteome</keyword>
<dbReference type="Pfam" id="PF02541">
    <property type="entry name" value="Ppx-GppA"/>
    <property type="match status" value="1"/>
</dbReference>
<comment type="pathway">
    <text evidence="2">Purine metabolism; ppGpp biosynthesis; ppGpp from GTP: step 2/2.</text>
</comment>
<protein>
    <recommendedName>
        <fullName evidence="2">Guanosine-5'-triphosphate,3'-diphosphate pyrophosphatase</fullName>
        <ecNumber evidence="2">3.6.1.40</ecNumber>
    </recommendedName>
    <alternativeName>
        <fullName evidence="2">Guanosine pentaphosphate phosphohydrolase</fullName>
    </alternativeName>
    <alternativeName>
        <fullName evidence="2">pppGpp-5'-phosphohydrolase</fullName>
    </alternativeName>
</protein>
<dbReference type="Gene3D" id="3.30.420.150">
    <property type="entry name" value="Exopolyphosphatase. Domain 2"/>
    <property type="match status" value="1"/>
</dbReference>
<dbReference type="GO" id="GO:0008894">
    <property type="term" value="F:guanosine-5'-triphosphate,3'-diphosphate diphosphatase activity"/>
    <property type="evidence" value="ECO:0007669"/>
    <property type="project" value="UniProtKB-UniRule"/>
</dbReference>
<keyword evidence="1 2" id="KW-0378">Hydrolase</keyword>
<dbReference type="RefSeq" id="WP_105051334.1">
    <property type="nucleotide sequence ID" value="NZ_BMYG01000010.1"/>
</dbReference>
<dbReference type="NCBIfam" id="NF008260">
    <property type="entry name" value="PRK11031.1"/>
    <property type="match status" value="1"/>
</dbReference>
<dbReference type="InterPro" id="IPR003695">
    <property type="entry name" value="Ppx_GppA_N"/>
</dbReference>
<dbReference type="OrthoDB" id="9793035at2"/>
<dbReference type="GO" id="GO:0015949">
    <property type="term" value="P:nucleobase-containing small molecule interconversion"/>
    <property type="evidence" value="ECO:0007669"/>
    <property type="project" value="TreeGrafter"/>
</dbReference>
<dbReference type="FunFam" id="3.30.420.40:FF:000023">
    <property type="entry name" value="Guanosine-5'-triphosphate,3'-diphosphate pyrophosphatase"/>
    <property type="match status" value="1"/>
</dbReference>
<accession>A0A2S7UTK5</accession>
<dbReference type="Proteomes" id="UP000239007">
    <property type="component" value="Unassembled WGS sequence"/>
</dbReference>
<dbReference type="PANTHER" id="PTHR30005">
    <property type="entry name" value="EXOPOLYPHOSPHATASE"/>
    <property type="match status" value="1"/>
</dbReference>
<dbReference type="SUPFAM" id="SSF109604">
    <property type="entry name" value="HD-domain/PDEase-like"/>
    <property type="match status" value="1"/>
</dbReference>
<dbReference type="GO" id="GO:0015974">
    <property type="term" value="P:guanosine pentaphosphate catabolic process"/>
    <property type="evidence" value="ECO:0007669"/>
    <property type="project" value="InterPro"/>
</dbReference>